<keyword evidence="2" id="KW-1185">Reference proteome</keyword>
<reference evidence="1 2" key="1">
    <citation type="journal article" date="2011" name="J. Bacteriol.">
        <title>Genome sequence of Chthoniobacter flavus Ellin428, an aerobic heterotrophic soil bacterium.</title>
        <authorList>
            <person name="Kant R."/>
            <person name="van Passel M.W."/>
            <person name="Palva A."/>
            <person name="Lucas S."/>
            <person name="Lapidus A."/>
            <person name="Glavina Del Rio T."/>
            <person name="Dalin E."/>
            <person name="Tice H."/>
            <person name="Bruce D."/>
            <person name="Goodwin L."/>
            <person name="Pitluck S."/>
            <person name="Larimer F.W."/>
            <person name="Land M.L."/>
            <person name="Hauser L."/>
            <person name="Sangwan P."/>
            <person name="de Vos W.M."/>
            <person name="Janssen P.H."/>
            <person name="Smidt H."/>
        </authorList>
    </citation>
    <scope>NUCLEOTIDE SEQUENCE [LARGE SCALE GENOMIC DNA]</scope>
    <source>
        <strain evidence="1 2">Ellin428</strain>
    </source>
</reference>
<organism evidence="1 2">
    <name type="scientific">Chthoniobacter flavus Ellin428</name>
    <dbReference type="NCBI Taxonomy" id="497964"/>
    <lineage>
        <taxon>Bacteria</taxon>
        <taxon>Pseudomonadati</taxon>
        <taxon>Verrucomicrobiota</taxon>
        <taxon>Spartobacteria</taxon>
        <taxon>Chthoniobacterales</taxon>
        <taxon>Chthoniobacteraceae</taxon>
        <taxon>Chthoniobacter</taxon>
    </lineage>
</organism>
<evidence type="ECO:0008006" key="3">
    <source>
        <dbReference type="Google" id="ProtNLM"/>
    </source>
</evidence>
<evidence type="ECO:0000313" key="2">
    <source>
        <dbReference type="Proteomes" id="UP000005824"/>
    </source>
</evidence>
<proteinExistence type="predicted"/>
<evidence type="ECO:0000313" key="1">
    <source>
        <dbReference type="EMBL" id="EDY20640.1"/>
    </source>
</evidence>
<dbReference type="eggNOG" id="COG1434">
    <property type="taxonomic scope" value="Bacteria"/>
</dbReference>
<sequence length="264" mass="28834">MGLGNDFVVTHRQFVLQAIPPMPSGNVSTTTITPPQHKSSPSARLWLGGLLQSRTLIVPTWRGWALLLVLTSFVVCVFGRSLCAFLSVQDSVPGGVLVVEGWVPAYAARQTLEEFRRQPYQGIYVTGEPLEEGNPYIGFGNYADFTAAKLQQAGAPPGSVHAVPAPFVGKDRTYTTALFLKKRLEAEGISLAKVNVVSIGPHARRSRLLYQMAFGSATRVGMIAIPDRDYDPDHWWKTSAGVRSVISEAIAYGYARLLFRPSAE</sequence>
<protein>
    <recommendedName>
        <fullName evidence="3">DUF218 domain-containing protein</fullName>
    </recommendedName>
</protein>
<dbReference type="STRING" id="497964.CfE428DRAFT_1837"/>
<name>B4CYU9_9BACT</name>
<dbReference type="EMBL" id="ABVL01000004">
    <property type="protein sequence ID" value="EDY20640.1"/>
    <property type="molecule type" value="Genomic_DNA"/>
</dbReference>
<gene>
    <name evidence="1" type="ORF">CfE428DRAFT_1837</name>
</gene>
<dbReference type="AlphaFoldDB" id="B4CYU9"/>
<comment type="caution">
    <text evidence="1">The sequence shown here is derived from an EMBL/GenBank/DDBJ whole genome shotgun (WGS) entry which is preliminary data.</text>
</comment>
<dbReference type="Proteomes" id="UP000005824">
    <property type="component" value="Unassembled WGS sequence"/>
</dbReference>
<dbReference type="InParanoid" id="B4CYU9"/>
<accession>B4CYU9</accession>